<dbReference type="Proteomes" id="UP001501598">
    <property type="component" value="Unassembled WGS sequence"/>
</dbReference>
<dbReference type="InterPro" id="IPR050109">
    <property type="entry name" value="HTH-type_TetR-like_transc_reg"/>
</dbReference>
<evidence type="ECO:0000256" key="2">
    <source>
        <dbReference type="ARBA" id="ARBA00023125"/>
    </source>
</evidence>
<keyword evidence="3" id="KW-0804">Transcription</keyword>
<accession>A0ABP8RUM4</accession>
<sequence length="309" mass="34275">MTTTEHRRRIPDGPADARILHAARGLFAVRGYEAASLRSVATAAGCTLATIYHWFGGKEDVLAQIVQPFAENYVDRCRALAARPEPASERMRDLVRFSVEYRNAHPFDALVVDRERRTPSCVVGKLTAAPCAQTVEIWRAVAQDGIGSGEFAVDAPDHSLRAVRAVCRSVATAPTGTVDTAGNRAWGIARRILGTDVDEALPERQRQEDPLDRVHDHRRGHRRFRQLVPRRAPHRRTTRRRPSPPRRRCRRARPRLPQATGEGFAVVHVHLGVGRGGPTPRPVASSRRDHRPTSSPPLTSAHNPRPPAT</sequence>
<evidence type="ECO:0000256" key="1">
    <source>
        <dbReference type="ARBA" id="ARBA00023015"/>
    </source>
</evidence>
<dbReference type="PROSITE" id="PS50977">
    <property type="entry name" value="HTH_TETR_2"/>
    <property type="match status" value="1"/>
</dbReference>
<dbReference type="EMBL" id="BAABGT010000040">
    <property type="protein sequence ID" value="GAA4548440.1"/>
    <property type="molecule type" value="Genomic_DNA"/>
</dbReference>
<name>A0ABP8RUM4_9PSEU</name>
<feature type="domain" description="HTH tetR-type" evidence="6">
    <location>
        <begin position="13"/>
        <end position="73"/>
    </location>
</feature>
<keyword evidence="8" id="KW-1185">Reference proteome</keyword>
<feature type="compositionally biased region" description="Basic and acidic residues" evidence="5">
    <location>
        <begin position="201"/>
        <end position="215"/>
    </location>
</feature>
<organism evidence="7 8">
    <name type="scientific">Pseudonocardia xishanensis</name>
    <dbReference type="NCBI Taxonomy" id="630995"/>
    <lineage>
        <taxon>Bacteria</taxon>
        <taxon>Bacillati</taxon>
        <taxon>Actinomycetota</taxon>
        <taxon>Actinomycetes</taxon>
        <taxon>Pseudonocardiales</taxon>
        <taxon>Pseudonocardiaceae</taxon>
        <taxon>Pseudonocardia</taxon>
    </lineage>
</organism>
<protein>
    <recommendedName>
        <fullName evidence="6">HTH tetR-type domain-containing protein</fullName>
    </recommendedName>
</protein>
<evidence type="ECO:0000313" key="8">
    <source>
        <dbReference type="Proteomes" id="UP001501598"/>
    </source>
</evidence>
<evidence type="ECO:0000313" key="7">
    <source>
        <dbReference type="EMBL" id="GAA4548440.1"/>
    </source>
</evidence>
<evidence type="ECO:0000256" key="5">
    <source>
        <dbReference type="SAM" id="MobiDB-lite"/>
    </source>
</evidence>
<feature type="DNA-binding region" description="H-T-H motif" evidence="4">
    <location>
        <begin position="36"/>
        <end position="55"/>
    </location>
</feature>
<dbReference type="RefSeq" id="WP_425569032.1">
    <property type="nucleotide sequence ID" value="NZ_BAABGT010000040.1"/>
</dbReference>
<proteinExistence type="predicted"/>
<dbReference type="SUPFAM" id="SSF46689">
    <property type="entry name" value="Homeodomain-like"/>
    <property type="match status" value="1"/>
</dbReference>
<feature type="compositionally biased region" description="Basic residues" evidence="5">
    <location>
        <begin position="231"/>
        <end position="254"/>
    </location>
</feature>
<feature type="compositionally biased region" description="Basic residues" evidence="5">
    <location>
        <begin position="216"/>
        <end position="225"/>
    </location>
</feature>
<gene>
    <name evidence="7" type="ORF">GCM10023175_34690</name>
</gene>
<comment type="caution">
    <text evidence="7">The sequence shown here is derived from an EMBL/GenBank/DDBJ whole genome shotgun (WGS) entry which is preliminary data.</text>
</comment>
<dbReference type="InterPro" id="IPR009057">
    <property type="entry name" value="Homeodomain-like_sf"/>
</dbReference>
<dbReference type="Pfam" id="PF00440">
    <property type="entry name" value="TetR_N"/>
    <property type="match status" value="1"/>
</dbReference>
<evidence type="ECO:0000259" key="6">
    <source>
        <dbReference type="PROSITE" id="PS50977"/>
    </source>
</evidence>
<dbReference type="Gene3D" id="1.10.357.10">
    <property type="entry name" value="Tetracycline Repressor, domain 2"/>
    <property type="match status" value="1"/>
</dbReference>
<feature type="region of interest" description="Disordered" evidence="5">
    <location>
        <begin position="199"/>
        <end position="309"/>
    </location>
</feature>
<dbReference type="PRINTS" id="PR00455">
    <property type="entry name" value="HTHTETR"/>
</dbReference>
<evidence type="ECO:0000256" key="4">
    <source>
        <dbReference type="PROSITE-ProRule" id="PRU00335"/>
    </source>
</evidence>
<keyword evidence="1" id="KW-0805">Transcription regulation</keyword>
<dbReference type="PANTHER" id="PTHR30055:SF234">
    <property type="entry name" value="HTH-TYPE TRANSCRIPTIONAL REGULATOR BETI"/>
    <property type="match status" value="1"/>
</dbReference>
<dbReference type="InterPro" id="IPR001647">
    <property type="entry name" value="HTH_TetR"/>
</dbReference>
<evidence type="ECO:0000256" key="3">
    <source>
        <dbReference type="ARBA" id="ARBA00023163"/>
    </source>
</evidence>
<reference evidence="8" key="1">
    <citation type="journal article" date="2019" name="Int. J. Syst. Evol. Microbiol.">
        <title>The Global Catalogue of Microorganisms (GCM) 10K type strain sequencing project: providing services to taxonomists for standard genome sequencing and annotation.</title>
        <authorList>
            <consortium name="The Broad Institute Genomics Platform"/>
            <consortium name="The Broad Institute Genome Sequencing Center for Infectious Disease"/>
            <person name="Wu L."/>
            <person name="Ma J."/>
        </authorList>
    </citation>
    <scope>NUCLEOTIDE SEQUENCE [LARGE SCALE GENOMIC DNA]</scope>
    <source>
        <strain evidence="8">JCM 17906</strain>
    </source>
</reference>
<keyword evidence="2 4" id="KW-0238">DNA-binding</keyword>
<dbReference type="Gene3D" id="1.10.10.60">
    <property type="entry name" value="Homeodomain-like"/>
    <property type="match status" value="1"/>
</dbReference>
<dbReference type="PANTHER" id="PTHR30055">
    <property type="entry name" value="HTH-TYPE TRANSCRIPTIONAL REGULATOR RUTR"/>
    <property type="match status" value="1"/>
</dbReference>